<dbReference type="AlphaFoldDB" id="A0A3B0X576"/>
<evidence type="ECO:0000256" key="1">
    <source>
        <dbReference type="ARBA" id="ARBA00000971"/>
    </source>
</evidence>
<dbReference type="PANTHER" id="PTHR47861:SF3">
    <property type="entry name" value="FKBP-TYPE PEPTIDYL-PROLYL CIS-TRANS ISOMERASE SLYD"/>
    <property type="match status" value="1"/>
</dbReference>
<evidence type="ECO:0000313" key="9">
    <source>
        <dbReference type="EMBL" id="VAW51876.1"/>
    </source>
</evidence>
<dbReference type="GO" id="GO:0003755">
    <property type="term" value="F:peptidyl-prolyl cis-trans isomerase activity"/>
    <property type="evidence" value="ECO:0007669"/>
    <property type="project" value="UniProtKB-KW"/>
</dbReference>
<dbReference type="GO" id="GO:0005737">
    <property type="term" value="C:cytoplasm"/>
    <property type="evidence" value="ECO:0007669"/>
    <property type="project" value="UniProtKB-SubCell"/>
</dbReference>
<evidence type="ECO:0000256" key="2">
    <source>
        <dbReference type="ARBA" id="ARBA00004496"/>
    </source>
</evidence>
<evidence type="ECO:0000256" key="6">
    <source>
        <dbReference type="ARBA" id="ARBA00023110"/>
    </source>
</evidence>
<dbReference type="InterPro" id="IPR046357">
    <property type="entry name" value="PPIase_dom_sf"/>
</dbReference>
<gene>
    <name evidence="9" type="ORF">MNBD_GAMMA05-1978</name>
</gene>
<dbReference type="SUPFAM" id="SSF54534">
    <property type="entry name" value="FKBP-like"/>
    <property type="match status" value="1"/>
</dbReference>
<comment type="subcellular location">
    <subcellularLocation>
        <location evidence="2">Cytoplasm</location>
    </subcellularLocation>
</comment>
<protein>
    <recommendedName>
        <fullName evidence="4">peptidylprolyl isomerase</fullName>
        <ecNumber evidence="4">5.2.1.8</ecNumber>
    </recommendedName>
</protein>
<evidence type="ECO:0000256" key="4">
    <source>
        <dbReference type="ARBA" id="ARBA00013194"/>
    </source>
</evidence>
<evidence type="ECO:0000256" key="5">
    <source>
        <dbReference type="ARBA" id="ARBA00022490"/>
    </source>
</evidence>
<evidence type="ECO:0000256" key="3">
    <source>
        <dbReference type="ARBA" id="ARBA00006577"/>
    </source>
</evidence>
<dbReference type="EC" id="5.2.1.8" evidence="4"/>
<reference evidence="9" key="1">
    <citation type="submission" date="2018-06" db="EMBL/GenBank/DDBJ databases">
        <authorList>
            <person name="Zhirakovskaya E."/>
        </authorList>
    </citation>
    <scope>NUCLEOTIDE SEQUENCE</scope>
</reference>
<evidence type="ECO:0000256" key="8">
    <source>
        <dbReference type="ARBA" id="ARBA00023235"/>
    </source>
</evidence>
<name>A0A3B0X576_9ZZZZ</name>
<dbReference type="Gene3D" id="3.10.50.40">
    <property type="match status" value="1"/>
</dbReference>
<keyword evidence="6" id="KW-0697">Rotamase</keyword>
<dbReference type="EMBL" id="UOFE01000023">
    <property type="protein sequence ID" value="VAW51876.1"/>
    <property type="molecule type" value="Genomic_DNA"/>
</dbReference>
<organism evidence="9">
    <name type="scientific">hydrothermal vent metagenome</name>
    <dbReference type="NCBI Taxonomy" id="652676"/>
    <lineage>
        <taxon>unclassified sequences</taxon>
        <taxon>metagenomes</taxon>
        <taxon>ecological metagenomes</taxon>
    </lineage>
</organism>
<comment type="catalytic activity">
    <reaction evidence="1">
        <text>[protein]-peptidylproline (omega=180) = [protein]-peptidylproline (omega=0)</text>
        <dbReference type="Rhea" id="RHEA:16237"/>
        <dbReference type="Rhea" id="RHEA-COMP:10747"/>
        <dbReference type="Rhea" id="RHEA-COMP:10748"/>
        <dbReference type="ChEBI" id="CHEBI:83833"/>
        <dbReference type="ChEBI" id="CHEBI:83834"/>
        <dbReference type="EC" id="5.2.1.8"/>
    </reaction>
</comment>
<comment type="similarity">
    <text evidence="3">Belongs to the FKBP-type PPIase family.</text>
</comment>
<evidence type="ECO:0000256" key="7">
    <source>
        <dbReference type="ARBA" id="ARBA00023186"/>
    </source>
</evidence>
<keyword evidence="8 9" id="KW-0413">Isomerase</keyword>
<sequence length="159" mass="17599">MSGKITANKFVSLIYTITDDDDNTLESIDTPIHYIQGIKSEVIEKIAEALEGHQIGDFIQIPLTPEEGFGIHQPELTFSDDINNVPVEFHVIGAEVEFKNDEGESKIFRVTKIANGKLTVDGNHPYAGKNITYNITVKAVRDATENELKYGADGIKVLH</sequence>
<dbReference type="PANTHER" id="PTHR47861">
    <property type="entry name" value="FKBP-TYPE PEPTIDYL-PROLYL CIS-TRANS ISOMERASE SLYD"/>
    <property type="match status" value="1"/>
</dbReference>
<proteinExistence type="inferred from homology"/>
<keyword evidence="5" id="KW-0963">Cytoplasm</keyword>
<keyword evidence="7" id="KW-0143">Chaperone</keyword>
<accession>A0A3B0X576</accession>